<keyword evidence="1" id="KW-0129">CBS domain</keyword>
<dbReference type="Proteomes" id="UP000386847">
    <property type="component" value="Chromosome"/>
</dbReference>
<name>A0A5Q2FDU5_9ACTN</name>
<protein>
    <submittedName>
        <fullName evidence="3">CBS domain-containing protein</fullName>
    </submittedName>
</protein>
<dbReference type="Pfam" id="PF00571">
    <property type="entry name" value="CBS"/>
    <property type="match status" value="1"/>
</dbReference>
<dbReference type="PROSITE" id="PS51371">
    <property type="entry name" value="CBS"/>
    <property type="match status" value="1"/>
</dbReference>
<evidence type="ECO:0000259" key="2">
    <source>
        <dbReference type="PROSITE" id="PS51371"/>
    </source>
</evidence>
<accession>A0A5Q2FDU5</accession>
<dbReference type="SUPFAM" id="SSF54631">
    <property type="entry name" value="CBS-domain pair"/>
    <property type="match status" value="1"/>
</dbReference>
<evidence type="ECO:0000313" key="4">
    <source>
        <dbReference type="Proteomes" id="UP000386847"/>
    </source>
</evidence>
<dbReference type="InterPro" id="IPR046342">
    <property type="entry name" value="CBS_dom_sf"/>
</dbReference>
<proteinExistence type="predicted"/>
<dbReference type="EMBL" id="CP045725">
    <property type="protein sequence ID" value="QGF22885.1"/>
    <property type="molecule type" value="Genomic_DNA"/>
</dbReference>
<dbReference type="InterPro" id="IPR000644">
    <property type="entry name" value="CBS_dom"/>
</dbReference>
<dbReference type="KEGG" id="rain:Rai3103_03490"/>
<organism evidence="3 4">
    <name type="scientific">Raineyella fluvialis</name>
    <dbReference type="NCBI Taxonomy" id="2662261"/>
    <lineage>
        <taxon>Bacteria</taxon>
        <taxon>Bacillati</taxon>
        <taxon>Actinomycetota</taxon>
        <taxon>Actinomycetes</taxon>
        <taxon>Propionibacteriales</taxon>
        <taxon>Propionibacteriaceae</taxon>
        <taxon>Raineyella</taxon>
    </lineage>
</organism>
<dbReference type="Gene3D" id="3.10.580.10">
    <property type="entry name" value="CBS-domain"/>
    <property type="match status" value="1"/>
</dbReference>
<dbReference type="AlphaFoldDB" id="A0A5Q2FDU5"/>
<keyword evidence="4" id="KW-1185">Reference proteome</keyword>
<evidence type="ECO:0000256" key="1">
    <source>
        <dbReference type="PROSITE-ProRule" id="PRU00703"/>
    </source>
</evidence>
<evidence type="ECO:0000313" key="3">
    <source>
        <dbReference type="EMBL" id="QGF22885.1"/>
    </source>
</evidence>
<dbReference type="RefSeq" id="WP_153571412.1">
    <property type="nucleotide sequence ID" value="NZ_CP045725.1"/>
</dbReference>
<sequence>MPADAPLDDVVEAVQSNTGASVVVVDEDNRPLGRILADDLIDALGQIERRWPWQRFKGGNA</sequence>
<gene>
    <name evidence="3" type="ORF">Rai3103_03490</name>
</gene>
<feature type="domain" description="CBS" evidence="2">
    <location>
        <begin position="1"/>
        <end position="50"/>
    </location>
</feature>
<reference evidence="3 4" key="1">
    <citation type="submission" date="2019-10" db="EMBL/GenBank/DDBJ databases">
        <title>Genomic analysis of Raineyella sp. CBA3103.</title>
        <authorList>
            <person name="Roh S.W."/>
        </authorList>
    </citation>
    <scope>NUCLEOTIDE SEQUENCE [LARGE SCALE GENOMIC DNA]</scope>
    <source>
        <strain evidence="3 4">CBA3103</strain>
    </source>
</reference>